<dbReference type="PANTHER" id="PTHR34293:SF1">
    <property type="entry name" value="HTH-TYPE TRANSCRIPTIONAL REGULATOR TRMBL2"/>
    <property type="match status" value="1"/>
</dbReference>
<dbReference type="Gene3D" id="1.10.10.10">
    <property type="entry name" value="Winged helix-like DNA-binding domain superfamily/Winged helix DNA-binding domain"/>
    <property type="match status" value="1"/>
</dbReference>
<sequence length="260" mass="29911">MNQTTLDTLKKAGMDEKTAEMYLILAENGESTVPQILELTQLSRATVYDVLPQLLADDFIEYRKDGRVAYYRAVHPTKLLELLDQKKRQLSLLEEEMTETVRQVVGSFQLANSKPGVRFFEGIEGIMEVINDSLSAKGDILTYLDVEATQKYISGQNKEYVNKRVELGIHKRMIAPNTPATRERYRNYNPNIEVRLMPPDIKPFETSVQMYNDTISFSSLDEEKMIGVLIEDKKIVQLHKSIFEFVWKSLPKLTYSDSET</sequence>
<comment type="caution">
    <text evidence="2">The sequence shown here is derived from an EMBL/GenBank/DDBJ whole genome shotgun (WGS) entry which is preliminary data.</text>
</comment>
<name>A0A2M7V1W0_9BACT</name>
<dbReference type="InterPro" id="IPR001845">
    <property type="entry name" value="HTH_ArsR_DNA-bd_dom"/>
</dbReference>
<gene>
    <name evidence="2" type="ORF">COX83_04280</name>
</gene>
<dbReference type="AlphaFoldDB" id="A0A2M7V1W0"/>
<dbReference type="PANTHER" id="PTHR34293">
    <property type="entry name" value="HTH-TYPE TRANSCRIPTIONAL REGULATOR TRMBL2"/>
    <property type="match status" value="1"/>
</dbReference>
<dbReference type="Proteomes" id="UP000230078">
    <property type="component" value="Unassembled WGS sequence"/>
</dbReference>
<feature type="domain" description="HTH arsR-type" evidence="1">
    <location>
        <begin position="1"/>
        <end position="94"/>
    </location>
</feature>
<dbReference type="PROSITE" id="PS50987">
    <property type="entry name" value="HTH_ARSR_2"/>
    <property type="match status" value="1"/>
</dbReference>
<dbReference type="InterPro" id="IPR051797">
    <property type="entry name" value="TrmB-like"/>
</dbReference>
<dbReference type="CDD" id="cd00090">
    <property type="entry name" value="HTH_ARSR"/>
    <property type="match status" value="1"/>
</dbReference>
<dbReference type="EMBL" id="PFPI01000060">
    <property type="protein sequence ID" value="PIZ92384.1"/>
    <property type="molecule type" value="Genomic_DNA"/>
</dbReference>
<dbReference type="InterPro" id="IPR002831">
    <property type="entry name" value="Tscrpt_reg_TrmB_N"/>
</dbReference>
<dbReference type="InterPro" id="IPR036388">
    <property type="entry name" value="WH-like_DNA-bd_sf"/>
</dbReference>
<evidence type="ECO:0000313" key="3">
    <source>
        <dbReference type="Proteomes" id="UP000230078"/>
    </source>
</evidence>
<protein>
    <recommendedName>
        <fullName evidence="1">HTH arsR-type domain-containing protein</fullName>
    </recommendedName>
</protein>
<dbReference type="GO" id="GO:0003700">
    <property type="term" value="F:DNA-binding transcription factor activity"/>
    <property type="evidence" value="ECO:0007669"/>
    <property type="project" value="InterPro"/>
</dbReference>
<reference evidence="3" key="1">
    <citation type="submission" date="2017-09" db="EMBL/GenBank/DDBJ databases">
        <title>Depth-based differentiation of microbial function through sediment-hosted aquifers and enrichment of novel symbionts in the deep terrestrial subsurface.</title>
        <authorList>
            <person name="Probst A.J."/>
            <person name="Ladd B."/>
            <person name="Jarett J.K."/>
            <person name="Geller-Mcgrath D.E."/>
            <person name="Sieber C.M.K."/>
            <person name="Emerson J.B."/>
            <person name="Anantharaman K."/>
            <person name="Thomas B.C."/>
            <person name="Malmstrom R."/>
            <person name="Stieglmeier M."/>
            <person name="Klingl A."/>
            <person name="Woyke T."/>
            <person name="Ryan C.M."/>
            <person name="Banfield J.F."/>
        </authorList>
    </citation>
    <scope>NUCLEOTIDE SEQUENCE [LARGE SCALE GENOMIC DNA]</scope>
</reference>
<dbReference type="InterPro" id="IPR036390">
    <property type="entry name" value="WH_DNA-bd_sf"/>
</dbReference>
<organism evidence="2 3">
    <name type="scientific">Candidatus Magasanikbacteria bacterium CG_4_10_14_0_2_um_filter_41_31</name>
    <dbReference type="NCBI Taxonomy" id="1974639"/>
    <lineage>
        <taxon>Bacteria</taxon>
        <taxon>Candidatus Magasanikiibacteriota</taxon>
    </lineage>
</organism>
<dbReference type="Pfam" id="PF01978">
    <property type="entry name" value="TrmB"/>
    <property type="match status" value="1"/>
</dbReference>
<evidence type="ECO:0000259" key="1">
    <source>
        <dbReference type="PROSITE" id="PS50987"/>
    </source>
</evidence>
<evidence type="ECO:0000313" key="2">
    <source>
        <dbReference type="EMBL" id="PIZ92384.1"/>
    </source>
</evidence>
<dbReference type="InterPro" id="IPR011991">
    <property type="entry name" value="ArsR-like_HTH"/>
</dbReference>
<accession>A0A2M7V1W0</accession>
<dbReference type="SUPFAM" id="SSF46785">
    <property type="entry name" value="Winged helix' DNA-binding domain"/>
    <property type="match status" value="1"/>
</dbReference>
<proteinExistence type="predicted"/>